<evidence type="ECO:0000313" key="4">
    <source>
        <dbReference type="Proteomes" id="UP001521150"/>
    </source>
</evidence>
<sequence>MRLPPTTDSEDRRVAVLRDVWAEFYAYVRRLLPGEYHLVEDFMQEAAADLTRYWRDRGEVTRNQAAAILKQAAKFDVINHRNAKAHTTISAGTIDDELMLTAADPNSEHEILAVMGRIDHDRLIHLLPRLLTDRQRQIVVAVDVEGLTQSRAAQQLGISVRGLQKARDTALTRLQHHLTSPPAPHAEQMSRPNREVPQ</sequence>
<dbReference type="RefSeq" id="WP_233731474.1">
    <property type="nucleotide sequence ID" value="NZ_JAJVCN010000004.1"/>
</dbReference>
<dbReference type="SUPFAM" id="SSF88659">
    <property type="entry name" value="Sigma3 and sigma4 domains of RNA polymerase sigma factors"/>
    <property type="match status" value="1"/>
</dbReference>
<evidence type="ECO:0000313" key="3">
    <source>
        <dbReference type="EMBL" id="MCE7009988.1"/>
    </source>
</evidence>
<dbReference type="Gene3D" id="1.10.10.10">
    <property type="entry name" value="Winged helix-like DNA-binding domain superfamily/Winged helix DNA-binding domain"/>
    <property type="match status" value="1"/>
</dbReference>
<dbReference type="Pfam" id="PF04545">
    <property type="entry name" value="Sigma70_r4"/>
    <property type="match status" value="1"/>
</dbReference>
<keyword evidence="4" id="KW-1185">Reference proteome</keyword>
<evidence type="ECO:0000256" key="1">
    <source>
        <dbReference type="SAM" id="MobiDB-lite"/>
    </source>
</evidence>
<name>A0ABS8ZRY8_9PSEU</name>
<reference evidence="3 4" key="1">
    <citation type="submission" date="2021-12" db="EMBL/GenBank/DDBJ databases">
        <title>Genome sequence of Kibdelosporangium philippinense ATCC 49844.</title>
        <authorList>
            <person name="Fedorov E.A."/>
            <person name="Omeragic M."/>
            <person name="Shalygina K.F."/>
            <person name="Maclea K.S."/>
        </authorList>
    </citation>
    <scope>NUCLEOTIDE SEQUENCE [LARGE SCALE GENOMIC DNA]</scope>
    <source>
        <strain evidence="3 4">ATCC 49844</strain>
    </source>
</reference>
<comment type="caution">
    <text evidence="3">The sequence shown here is derived from an EMBL/GenBank/DDBJ whole genome shotgun (WGS) entry which is preliminary data.</text>
</comment>
<dbReference type="InterPro" id="IPR013324">
    <property type="entry name" value="RNA_pol_sigma_r3/r4-like"/>
</dbReference>
<protein>
    <submittedName>
        <fullName evidence="3">Sigma-70 family RNA polymerase sigma factor</fullName>
    </submittedName>
</protein>
<gene>
    <name evidence="3" type="ORF">LWC34_45355</name>
</gene>
<dbReference type="InterPro" id="IPR036388">
    <property type="entry name" value="WH-like_DNA-bd_sf"/>
</dbReference>
<organism evidence="3 4">
    <name type="scientific">Kibdelosporangium philippinense</name>
    <dbReference type="NCBI Taxonomy" id="211113"/>
    <lineage>
        <taxon>Bacteria</taxon>
        <taxon>Bacillati</taxon>
        <taxon>Actinomycetota</taxon>
        <taxon>Actinomycetes</taxon>
        <taxon>Pseudonocardiales</taxon>
        <taxon>Pseudonocardiaceae</taxon>
        <taxon>Kibdelosporangium</taxon>
    </lineage>
</organism>
<accession>A0ABS8ZRY8</accession>
<proteinExistence type="predicted"/>
<evidence type="ECO:0000259" key="2">
    <source>
        <dbReference type="Pfam" id="PF04545"/>
    </source>
</evidence>
<feature type="region of interest" description="Disordered" evidence="1">
    <location>
        <begin position="178"/>
        <end position="198"/>
    </location>
</feature>
<dbReference type="Proteomes" id="UP001521150">
    <property type="component" value="Unassembled WGS sequence"/>
</dbReference>
<dbReference type="InterPro" id="IPR007630">
    <property type="entry name" value="RNA_pol_sigma70_r4"/>
</dbReference>
<dbReference type="EMBL" id="JAJVCN010000004">
    <property type="protein sequence ID" value="MCE7009988.1"/>
    <property type="molecule type" value="Genomic_DNA"/>
</dbReference>
<feature type="domain" description="RNA polymerase sigma-70 region 4" evidence="2">
    <location>
        <begin position="131"/>
        <end position="161"/>
    </location>
</feature>